<accession>A0AAV0NTE2</accession>
<proteinExistence type="predicted"/>
<name>A0AAV0NTE2_9ROSI</name>
<evidence type="ECO:0000313" key="2">
    <source>
        <dbReference type="Proteomes" id="UP001154282"/>
    </source>
</evidence>
<reference evidence="1" key="1">
    <citation type="submission" date="2022-08" db="EMBL/GenBank/DDBJ databases">
        <authorList>
            <person name="Gutierrez-Valencia J."/>
        </authorList>
    </citation>
    <scope>NUCLEOTIDE SEQUENCE</scope>
</reference>
<sequence length="81" mass="8873">MVGDNFTSYFYTALRGRRILTYIDDSRIEDGGGGVLEELSQFGVVPGRIGGDSPVPEATSRWFTGVLPAESRRCWGTEGEL</sequence>
<dbReference type="AlphaFoldDB" id="A0AAV0NTE2"/>
<dbReference type="Proteomes" id="UP001154282">
    <property type="component" value="Unassembled WGS sequence"/>
</dbReference>
<organism evidence="1 2">
    <name type="scientific">Linum tenue</name>
    <dbReference type="NCBI Taxonomy" id="586396"/>
    <lineage>
        <taxon>Eukaryota</taxon>
        <taxon>Viridiplantae</taxon>
        <taxon>Streptophyta</taxon>
        <taxon>Embryophyta</taxon>
        <taxon>Tracheophyta</taxon>
        <taxon>Spermatophyta</taxon>
        <taxon>Magnoliopsida</taxon>
        <taxon>eudicotyledons</taxon>
        <taxon>Gunneridae</taxon>
        <taxon>Pentapetalae</taxon>
        <taxon>rosids</taxon>
        <taxon>fabids</taxon>
        <taxon>Malpighiales</taxon>
        <taxon>Linaceae</taxon>
        <taxon>Linum</taxon>
    </lineage>
</organism>
<comment type="caution">
    <text evidence="1">The sequence shown here is derived from an EMBL/GenBank/DDBJ whole genome shotgun (WGS) entry which is preliminary data.</text>
</comment>
<evidence type="ECO:0000313" key="1">
    <source>
        <dbReference type="EMBL" id="CAI0461889.1"/>
    </source>
</evidence>
<gene>
    <name evidence="1" type="ORF">LITE_LOCUS35131</name>
</gene>
<keyword evidence="2" id="KW-1185">Reference proteome</keyword>
<protein>
    <submittedName>
        <fullName evidence="1">Uncharacterized protein</fullName>
    </submittedName>
</protein>
<dbReference type="EMBL" id="CAMGYJ010000008">
    <property type="protein sequence ID" value="CAI0461889.1"/>
    <property type="molecule type" value="Genomic_DNA"/>
</dbReference>